<comment type="caution">
    <text evidence="4">The sequence shown here is derived from an EMBL/GenBank/DDBJ whole genome shotgun (WGS) entry which is preliminary data.</text>
</comment>
<dbReference type="EMBL" id="SGBD01000001">
    <property type="protein sequence ID" value="RZD15537.1"/>
    <property type="molecule type" value="Genomic_DNA"/>
</dbReference>
<evidence type="ECO:0000256" key="1">
    <source>
        <dbReference type="ARBA" id="ARBA00022630"/>
    </source>
</evidence>
<dbReference type="Gene3D" id="3.50.50.60">
    <property type="entry name" value="FAD/NAD(P)-binding domain"/>
    <property type="match status" value="1"/>
</dbReference>
<accession>A0A519BE67</accession>
<evidence type="ECO:0000259" key="3">
    <source>
        <dbReference type="Pfam" id="PF00890"/>
    </source>
</evidence>
<dbReference type="SUPFAM" id="SSF56425">
    <property type="entry name" value="Succinate dehydrogenase/fumarate reductase flavoprotein, catalytic domain"/>
    <property type="match status" value="1"/>
</dbReference>
<evidence type="ECO:0000313" key="4">
    <source>
        <dbReference type="EMBL" id="RZD15537.1"/>
    </source>
</evidence>
<dbReference type="InterPro" id="IPR027477">
    <property type="entry name" value="Succ_DH/fumarate_Rdtase_cat_sf"/>
</dbReference>
<dbReference type="GO" id="GO:0050660">
    <property type="term" value="F:flavin adenine dinucleotide binding"/>
    <property type="evidence" value="ECO:0007669"/>
    <property type="project" value="TreeGrafter"/>
</dbReference>
<dbReference type="PIRSF" id="PIRSF000171">
    <property type="entry name" value="SDHA_APRA_LASPO"/>
    <property type="match status" value="1"/>
</dbReference>
<dbReference type="Proteomes" id="UP000320813">
    <property type="component" value="Unassembled WGS sequence"/>
</dbReference>
<keyword evidence="2 4" id="KW-0560">Oxidoreductase</keyword>
<dbReference type="SUPFAM" id="SSF51905">
    <property type="entry name" value="FAD/NAD(P)-binding domain"/>
    <property type="match status" value="1"/>
</dbReference>
<keyword evidence="1" id="KW-0285">Flavoprotein</keyword>
<feature type="domain" description="FAD-dependent oxidoreductase 2 FAD-binding" evidence="3">
    <location>
        <begin position="18"/>
        <end position="255"/>
    </location>
</feature>
<dbReference type="GO" id="GO:0005886">
    <property type="term" value="C:plasma membrane"/>
    <property type="evidence" value="ECO:0007669"/>
    <property type="project" value="TreeGrafter"/>
</dbReference>
<proteinExistence type="predicted"/>
<evidence type="ECO:0000313" key="5">
    <source>
        <dbReference type="Proteomes" id="UP000320813"/>
    </source>
</evidence>
<dbReference type="GO" id="GO:0000104">
    <property type="term" value="F:succinate dehydrogenase activity"/>
    <property type="evidence" value="ECO:0007669"/>
    <property type="project" value="TreeGrafter"/>
</dbReference>
<protein>
    <submittedName>
        <fullName evidence="4">Adenylyl-sulfate reductase subunit alpha</fullName>
        <ecNumber evidence="4">1.8.99.2</ecNumber>
    </submittedName>
</protein>
<sequence length="635" mass="71880">MTSADVLANYTIEEINTDLLIVGGGMVGCGAAFEVKKWAPKDMKITMVEKAAIERSGAVAMGLSAINTYLGTENTPEDYVKHVANDLMGIVREDLVYDVGRHVDSSVKLFEKFGLPIFKEDEEDTRTIEEGAKPMRAGRWQIMIHGESYKVLVAEAARKALGEENIYERVFIIQLLMDEKHENRVAGAIGFSLRDAKIYIFKAKAVIMACGGAVNVFRPRSQAEGMGRTWYAVWNAGSTYSMGYEAGAEMTTMENRFVPNRFKDGYGPVGAWFTLFKSRVLNAHGEDYMQKWGDMLKDYPPYGQAHVPATCLWNHVMLKDWLEGNGPFYMNTSGAMKKLFETLPEKRKKSLEADAWEDFLDMTVAQAGLWAAMDIDPQETNSEVMPTEPYFLGSHAGACGMWVSGPSDVSPKDWHWGYNRMTTVNGLFTGGDGVGASGHKFSSGSYTEGRLAAKSAVRFILDDSGYAPTVHTDNKTLAERIYAPMINYEKFKDYSTEPNVNPNYIRPRLYMFRLNKLMDEYVAGTSTFYRTSETNLLRGLDLLNRLKADAPKLAASNLHELMRAWENYHRSVVGELHLRHVLYRQETRYPGFYYRMDYPHLDEQNWKVFVNSKLNRKTGEPEIFKKPYVELVPKN</sequence>
<organism evidence="4 5">
    <name type="scientific">Candidatus Acidulodesulfobacterium ferriphilum</name>
    <dbReference type="NCBI Taxonomy" id="2597223"/>
    <lineage>
        <taxon>Bacteria</taxon>
        <taxon>Deltaproteobacteria</taxon>
        <taxon>Candidatus Acidulodesulfobacterales</taxon>
        <taxon>Candidatus Acidulodesulfobacterium</taxon>
    </lineage>
</organism>
<reference evidence="4 5" key="1">
    <citation type="submission" date="2019-01" db="EMBL/GenBank/DDBJ databases">
        <title>Insights into ecological role of a new deltaproteobacterial order Candidatus Sinidesulfobacterales (Sva0485) by metagenomics and metatranscriptomics.</title>
        <authorList>
            <person name="Tan S."/>
            <person name="Liu J."/>
            <person name="Fang Y."/>
            <person name="Hedlund B.P."/>
            <person name="Lian Z.H."/>
            <person name="Huang L.Y."/>
            <person name="Li J.T."/>
            <person name="Huang L.N."/>
            <person name="Li W.J."/>
            <person name="Jiang H.C."/>
            <person name="Dong H.L."/>
            <person name="Shu W.S."/>
        </authorList>
    </citation>
    <scope>NUCLEOTIDE SEQUENCE [LARGE SCALE GENOMIC DNA]</scope>
    <source>
        <strain evidence="4">AP3</strain>
    </source>
</reference>
<name>A0A519BE67_9DELT</name>
<dbReference type="Gene3D" id="3.90.700.10">
    <property type="entry name" value="Succinate dehydrogenase/fumarate reductase flavoprotein, catalytic domain"/>
    <property type="match status" value="1"/>
</dbReference>
<dbReference type="GO" id="GO:0009055">
    <property type="term" value="F:electron transfer activity"/>
    <property type="evidence" value="ECO:0007669"/>
    <property type="project" value="TreeGrafter"/>
</dbReference>
<dbReference type="GO" id="GO:0009973">
    <property type="term" value="F:adenylyl-sulfate reductase activity"/>
    <property type="evidence" value="ECO:0007669"/>
    <property type="project" value="UniProtKB-EC"/>
</dbReference>
<gene>
    <name evidence="4" type="primary">aprA</name>
    <name evidence="4" type="ORF">EVJ47_01500</name>
</gene>
<dbReference type="PANTHER" id="PTHR11632">
    <property type="entry name" value="SUCCINATE DEHYDROGENASE 2 FLAVOPROTEIN SUBUNIT"/>
    <property type="match status" value="1"/>
</dbReference>
<dbReference type="SUPFAM" id="SSF46977">
    <property type="entry name" value="Succinate dehydrogenase/fumarate reductase flavoprotein C-terminal domain"/>
    <property type="match status" value="1"/>
</dbReference>
<dbReference type="InterPro" id="IPR036188">
    <property type="entry name" value="FAD/NAD-bd_sf"/>
</dbReference>
<dbReference type="InterPro" id="IPR037099">
    <property type="entry name" value="Fum_R/Succ_DH_flav-like_C_sf"/>
</dbReference>
<dbReference type="InterPro" id="IPR030664">
    <property type="entry name" value="SdhA/FrdA/AprA"/>
</dbReference>
<dbReference type="PANTHER" id="PTHR11632:SF51">
    <property type="entry name" value="SUCCINATE DEHYDROGENASE [UBIQUINONE] FLAVOPROTEIN SUBUNIT, MITOCHONDRIAL"/>
    <property type="match status" value="1"/>
</dbReference>
<dbReference type="GO" id="GO:0009061">
    <property type="term" value="P:anaerobic respiration"/>
    <property type="evidence" value="ECO:0007669"/>
    <property type="project" value="TreeGrafter"/>
</dbReference>
<dbReference type="EC" id="1.8.99.2" evidence="4"/>
<evidence type="ECO:0000256" key="2">
    <source>
        <dbReference type="ARBA" id="ARBA00023002"/>
    </source>
</evidence>
<dbReference type="NCBIfam" id="TIGR02061">
    <property type="entry name" value="aprA"/>
    <property type="match status" value="1"/>
</dbReference>
<dbReference type="AlphaFoldDB" id="A0A519BE67"/>
<dbReference type="InterPro" id="IPR011803">
    <property type="entry name" value="AprA"/>
</dbReference>
<dbReference type="InterPro" id="IPR003953">
    <property type="entry name" value="FAD-dep_OxRdtase_2_FAD-bd"/>
</dbReference>
<dbReference type="Pfam" id="PF00890">
    <property type="entry name" value="FAD_binding_2"/>
    <property type="match status" value="1"/>
</dbReference>